<dbReference type="InterPro" id="IPR020846">
    <property type="entry name" value="MFS_dom"/>
</dbReference>
<dbReference type="GO" id="GO:0005886">
    <property type="term" value="C:plasma membrane"/>
    <property type="evidence" value="ECO:0007669"/>
    <property type="project" value="UniProtKB-SubCell"/>
</dbReference>
<dbReference type="SUPFAM" id="SSF103473">
    <property type="entry name" value="MFS general substrate transporter"/>
    <property type="match status" value="1"/>
</dbReference>
<evidence type="ECO:0000313" key="9">
    <source>
        <dbReference type="Proteomes" id="UP000516160"/>
    </source>
</evidence>
<feature type="transmembrane region" description="Helical" evidence="6">
    <location>
        <begin position="358"/>
        <end position="381"/>
    </location>
</feature>
<evidence type="ECO:0000256" key="1">
    <source>
        <dbReference type="ARBA" id="ARBA00004651"/>
    </source>
</evidence>
<dbReference type="InterPro" id="IPR036259">
    <property type="entry name" value="MFS_trans_sf"/>
</dbReference>
<feature type="transmembrane region" description="Helical" evidence="6">
    <location>
        <begin position="139"/>
        <end position="159"/>
    </location>
</feature>
<feature type="transmembrane region" description="Helical" evidence="6">
    <location>
        <begin position="301"/>
        <end position="319"/>
    </location>
</feature>
<dbReference type="Gene3D" id="1.20.1250.20">
    <property type="entry name" value="MFS general substrate transporter like domains"/>
    <property type="match status" value="2"/>
</dbReference>
<keyword evidence="2" id="KW-0813">Transport</keyword>
<keyword evidence="9" id="KW-1185">Reference proteome</keyword>
<feature type="transmembrane region" description="Helical" evidence="6">
    <location>
        <begin position="7"/>
        <end position="26"/>
    </location>
</feature>
<evidence type="ECO:0000256" key="3">
    <source>
        <dbReference type="ARBA" id="ARBA00022692"/>
    </source>
</evidence>
<evidence type="ECO:0000256" key="2">
    <source>
        <dbReference type="ARBA" id="ARBA00022448"/>
    </source>
</evidence>
<evidence type="ECO:0000256" key="5">
    <source>
        <dbReference type="ARBA" id="ARBA00023136"/>
    </source>
</evidence>
<feature type="transmembrane region" description="Helical" evidence="6">
    <location>
        <begin position="239"/>
        <end position="259"/>
    </location>
</feature>
<evidence type="ECO:0000256" key="4">
    <source>
        <dbReference type="ARBA" id="ARBA00022989"/>
    </source>
</evidence>
<feature type="transmembrane region" description="Helical" evidence="6">
    <location>
        <begin position="271"/>
        <end position="289"/>
    </location>
</feature>
<feature type="transmembrane region" description="Helical" evidence="6">
    <location>
        <begin position="100"/>
        <end position="118"/>
    </location>
</feature>
<accession>A0A7G9W9W7</accession>
<dbReference type="AlphaFoldDB" id="A0A7G9W9W7"/>
<dbReference type="KEGG" id="acae:HYG86_12230"/>
<dbReference type="CDD" id="cd17353">
    <property type="entry name" value="MFS_OFA_like"/>
    <property type="match status" value="1"/>
</dbReference>
<dbReference type="PANTHER" id="PTHR11360">
    <property type="entry name" value="MONOCARBOXYLATE TRANSPORTER"/>
    <property type="match status" value="1"/>
</dbReference>
<dbReference type="GO" id="GO:0022857">
    <property type="term" value="F:transmembrane transporter activity"/>
    <property type="evidence" value="ECO:0007669"/>
    <property type="project" value="InterPro"/>
</dbReference>
<dbReference type="InterPro" id="IPR011701">
    <property type="entry name" value="MFS"/>
</dbReference>
<dbReference type="PANTHER" id="PTHR11360:SF304">
    <property type="entry name" value="MFS DOMAIN-CONTAINING PROTEIN"/>
    <property type="match status" value="1"/>
</dbReference>
<organism evidence="8 9">
    <name type="scientific">Alkalicella caledoniensis</name>
    <dbReference type="NCBI Taxonomy" id="2731377"/>
    <lineage>
        <taxon>Bacteria</taxon>
        <taxon>Bacillati</taxon>
        <taxon>Bacillota</taxon>
        <taxon>Clostridia</taxon>
        <taxon>Eubacteriales</taxon>
        <taxon>Proteinivoracaceae</taxon>
        <taxon>Alkalicella</taxon>
    </lineage>
</organism>
<dbReference type="Proteomes" id="UP000516160">
    <property type="component" value="Chromosome"/>
</dbReference>
<feature type="transmembrane region" description="Helical" evidence="6">
    <location>
        <begin position="171"/>
        <end position="190"/>
    </location>
</feature>
<feature type="domain" description="Major facilitator superfamily (MFS) profile" evidence="7">
    <location>
        <begin position="8"/>
        <end position="414"/>
    </location>
</feature>
<dbReference type="PROSITE" id="PS50850">
    <property type="entry name" value="MFS"/>
    <property type="match status" value="1"/>
</dbReference>
<feature type="transmembrane region" description="Helical" evidence="6">
    <location>
        <begin position="46"/>
        <end position="62"/>
    </location>
</feature>
<evidence type="ECO:0000256" key="6">
    <source>
        <dbReference type="SAM" id="Phobius"/>
    </source>
</evidence>
<evidence type="ECO:0000259" key="7">
    <source>
        <dbReference type="PROSITE" id="PS50850"/>
    </source>
</evidence>
<proteinExistence type="predicted"/>
<keyword evidence="4 6" id="KW-1133">Transmembrane helix</keyword>
<name>A0A7G9W9W7_ALKCA</name>
<dbReference type="InterPro" id="IPR050327">
    <property type="entry name" value="Proton-linked_MCT"/>
</dbReference>
<feature type="transmembrane region" description="Helical" evidence="6">
    <location>
        <begin position="387"/>
        <end position="407"/>
    </location>
</feature>
<keyword evidence="3 6" id="KW-0812">Transmembrane</keyword>
<gene>
    <name evidence="8" type="ORF">HYG86_12230</name>
</gene>
<dbReference type="Pfam" id="PF07690">
    <property type="entry name" value="MFS_1"/>
    <property type="match status" value="1"/>
</dbReference>
<protein>
    <submittedName>
        <fullName evidence="8">OFA family MFS transporter</fullName>
    </submittedName>
</protein>
<feature type="transmembrane region" description="Helical" evidence="6">
    <location>
        <begin position="325"/>
        <end position="346"/>
    </location>
</feature>
<reference evidence="8 9" key="1">
    <citation type="submission" date="2020-07" db="EMBL/GenBank/DDBJ databases">
        <title>Alkalicella. sp. LB2 genome.</title>
        <authorList>
            <person name="Postec A."/>
            <person name="Quemeneur M."/>
        </authorList>
    </citation>
    <scope>NUCLEOTIDE SEQUENCE [LARGE SCALE GENOMIC DNA]</scope>
    <source>
        <strain evidence="8 9">LB2</strain>
    </source>
</reference>
<evidence type="ECO:0000313" key="8">
    <source>
        <dbReference type="EMBL" id="QNO15479.1"/>
    </source>
</evidence>
<feature type="transmembrane region" description="Helical" evidence="6">
    <location>
        <begin position="74"/>
        <end position="94"/>
    </location>
</feature>
<dbReference type="RefSeq" id="WP_213165841.1">
    <property type="nucleotide sequence ID" value="NZ_CP058559.1"/>
</dbReference>
<sequence>MSTKRGWIVVAAGIGVNLMLGTLYAWGVISSALIENLGWSATQSQIPYMVACALFAFSMVPGGKLQDSLGPKPVIIISAVLAGIGLISSGLFIMHESTTVAVIALTICFGLIFGASMGMGYAAPTPAAVKWFSKKKRGIISGIVVSGFGLAPLYVAPITTSLIESQGLARTFYFLGGSFCLFILILSQFISNPPKDYVIPEDESPETLSKGDVTAKVSKANIKVDYEWKEVLKTKQFKSIWTIFCFGTFAGLLTIGQLSSIGREQAGITNGFILVGLYAVFNAVGRVGCGVISDKLGRTKTLFLMFVMQVAVYFTFPLFTTPVLLIPGVAVIGFTFGGMLTLFPSITADFFGMKNLGVNYGLVITAWGIGGVLGPLLGGLVRDFTGAYTVSYMVSGVLSVLGAIIALRIKAPVQVIEEDKVVVEEELELISQGQGQGA</sequence>
<keyword evidence="5 6" id="KW-0472">Membrane</keyword>
<comment type="subcellular location">
    <subcellularLocation>
        <location evidence="1">Cell membrane</location>
        <topology evidence="1">Multi-pass membrane protein</topology>
    </subcellularLocation>
</comment>
<dbReference type="EMBL" id="CP058559">
    <property type="protein sequence ID" value="QNO15479.1"/>
    <property type="molecule type" value="Genomic_DNA"/>
</dbReference>